<keyword evidence="7" id="KW-1185">Reference proteome</keyword>
<dbReference type="InterPro" id="IPR000847">
    <property type="entry name" value="LysR_HTH_N"/>
</dbReference>
<evidence type="ECO:0000256" key="4">
    <source>
        <dbReference type="ARBA" id="ARBA00023163"/>
    </source>
</evidence>
<name>A0ABX2PJF5_9RHOB</name>
<reference evidence="6 7" key="1">
    <citation type="submission" date="2020-04" db="EMBL/GenBank/DDBJ databases">
        <title>Donghicola sp., a member of the Rhodobacteraceae family isolated from mangrove forest in Thailand.</title>
        <authorList>
            <person name="Charoenyingcharoen P."/>
            <person name="Yukphan P."/>
        </authorList>
    </citation>
    <scope>NUCLEOTIDE SEQUENCE [LARGE SCALE GENOMIC DNA]</scope>
    <source>
        <strain evidence="6 7">C2-DW-16</strain>
    </source>
</reference>
<dbReference type="Pfam" id="PF00126">
    <property type="entry name" value="HTH_1"/>
    <property type="match status" value="1"/>
</dbReference>
<dbReference type="EMBL" id="JABCJD010000009">
    <property type="protein sequence ID" value="NVO29001.1"/>
    <property type="molecule type" value="Genomic_DNA"/>
</dbReference>
<evidence type="ECO:0000259" key="5">
    <source>
        <dbReference type="PROSITE" id="PS50931"/>
    </source>
</evidence>
<evidence type="ECO:0000256" key="3">
    <source>
        <dbReference type="ARBA" id="ARBA00023125"/>
    </source>
</evidence>
<keyword evidence="2" id="KW-0805">Transcription regulation</keyword>
<organism evidence="6 7">
    <name type="scientific">Donghicola mangrovi</name>
    <dbReference type="NCBI Taxonomy" id="2729614"/>
    <lineage>
        <taxon>Bacteria</taxon>
        <taxon>Pseudomonadati</taxon>
        <taxon>Pseudomonadota</taxon>
        <taxon>Alphaproteobacteria</taxon>
        <taxon>Rhodobacterales</taxon>
        <taxon>Roseobacteraceae</taxon>
        <taxon>Donghicola</taxon>
    </lineage>
</organism>
<evidence type="ECO:0000313" key="6">
    <source>
        <dbReference type="EMBL" id="NVO29001.1"/>
    </source>
</evidence>
<gene>
    <name evidence="6" type="ORF">HJ526_16335</name>
</gene>
<dbReference type="InterPro" id="IPR005119">
    <property type="entry name" value="LysR_subst-bd"/>
</dbReference>
<protein>
    <submittedName>
        <fullName evidence="6">LysR family transcriptional regulator</fullName>
    </submittedName>
</protein>
<accession>A0ABX2PJF5</accession>
<dbReference type="InterPro" id="IPR058163">
    <property type="entry name" value="LysR-type_TF_proteobact-type"/>
</dbReference>
<dbReference type="PANTHER" id="PTHR30537">
    <property type="entry name" value="HTH-TYPE TRANSCRIPTIONAL REGULATOR"/>
    <property type="match status" value="1"/>
</dbReference>
<dbReference type="CDD" id="cd08474">
    <property type="entry name" value="PBP2_CrgA_like_5"/>
    <property type="match status" value="1"/>
</dbReference>
<dbReference type="PROSITE" id="PS50931">
    <property type="entry name" value="HTH_LYSR"/>
    <property type="match status" value="1"/>
</dbReference>
<evidence type="ECO:0000256" key="2">
    <source>
        <dbReference type="ARBA" id="ARBA00023015"/>
    </source>
</evidence>
<dbReference type="InterPro" id="IPR036388">
    <property type="entry name" value="WH-like_DNA-bd_sf"/>
</dbReference>
<dbReference type="Gene3D" id="3.40.190.290">
    <property type="match status" value="1"/>
</dbReference>
<comment type="similarity">
    <text evidence="1">Belongs to the LysR transcriptional regulatory family.</text>
</comment>
<comment type="caution">
    <text evidence="6">The sequence shown here is derived from an EMBL/GenBank/DDBJ whole genome shotgun (WGS) entry which is preliminary data.</text>
</comment>
<feature type="domain" description="HTH lysR-type" evidence="5">
    <location>
        <begin position="1"/>
        <end position="60"/>
    </location>
</feature>
<dbReference type="SUPFAM" id="SSF53850">
    <property type="entry name" value="Periplasmic binding protein-like II"/>
    <property type="match status" value="1"/>
</dbReference>
<dbReference type="SUPFAM" id="SSF46785">
    <property type="entry name" value="Winged helix' DNA-binding domain"/>
    <property type="match status" value="1"/>
</dbReference>
<dbReference type="Gene3D" id="1.10.10.10">
    <property type="entry name" value="Winged helix-like DNA-binding domain superfamily/Winged helix DNA-binding domain"/>
    <property type="match status" value="1"/>
</dbReference>
<evidence type="ECO:0000313" key="7">
    <source>
        <dbReference type="Proteomes" id="UP000523601"/>
    </source>
</evidence>
<dbReference type="Pfam" id="PF03466">
    <property type="entry name" value="LysR_substrate"/>
    <property type="match status" value="1"/>
</dbReference>
<dbReference type="PRINTS" id="PR00039">
    <property type="entry name" value="HTHLYSR"/>
</dbReference>
<dbReference type="RefSeq" id="WP_176855681.1">
    <property type="nucleotide sequence ID" value="NZ_JABCJD010000009.1"/>
</dbReference>
<dbReference type="PANTHER" id="PTHR30537:SF1">
    <property type="entry name" value="HTH-TYPE TRANSCRIPTIONAL REGULATOR PGRR"/>
    <property type="match status" value="1"/>
</dbReference>
<dbReference type="InterPro" id="IPR036390">
    <property type="entry name" value="WH_DNA-bd_sf"/>
</dbReference>
<evidence type="ECO:0000256" key="1">
    <source>
        <dbReference type="ARBA" id="ARBA00009437"/>
    </source>
</evidence>
<keyword evidence="4" id="KW-0804">Transcription</keyword>
<proteinExistence type="inferred from homology"/>
<keyword evidence="3" id="KW-0238">DNA-binding</keyword>
<dbReference type="Proteomes" id="UP000523601">
    <property type="component" value="Unassembled WGS sequence"/>
</dbReference>
<sequence>MRSDLVALQAFIEVARDNSFTKAAARLGLAQSSLSRTIRDLEESLGVRLFTRTTRSVSLTDAGERLLRTAAPRLAEIAAEMSALTELQSKPAGLVRITCSEMAARLIWAKLSTVMHDYPDITVELFTDHSFTDIAAERFDAGVRLGESLEKDMIAVRIGPDARLIPVGAPSYFTQYPVPVVPQDLTAHRCINLRLETRGEIYAWEFEKDGRPLRIRVEGPWMFNSVEPTVQAALAGYGIAFVPEHEVQEHLQSGKLIAVLDDWCQPFTGFHLYYPSRRQNSAAFEIVVNALRHRG</sequence>